<dbReference type="InterPro" id="IPR040934">
    <property type="entry name" value="Znf-CCCH_6"/>
</dbReference>
<protein>
    <submittedName>
        <fullName evidence="9">Chromatin remodeling complex subunit</fullName>
    </submittedName>
</protein>
<organism evidence="9 10">
    <name type="scientific">Taphrina deformans (strain PYCC 5710 / ATCC 11124 / CBS 356.35 / IMI 108563 / JCM 9778 / NBRC 8474)</name>
    <name type="common">Peach leaf curl fungus</name>
    <name type="synonym">Lalaria deformans</name>
    <dbReference type="NCBI Taxonomy" id="1097556"/>
    <lineage>
        <taxon>Eukaryota</taxon>
        <taxon>Fungi</taxon>
        <taxon>Dikarya</taxon>
        <taxon>Ascomycota</taxon>
        <taxon>Taphrinomycotina</taxon>
        <taxon>Taphrinomycetes</taxon>
        <taxon>Taphrinales</taxon>
        <taxon>Taphrinaceae</taxon>
        <taxon>Taphrina</taxon>
    </lineage>
</organism>
<dbReference type="GO" id="GO:0005524">
    <property type="term" value="F:ATP binding"/>
    <property type="evidence" value="ECO:0007669"/>
    <property type="project" value="UniProtKB-KW"/>
</dbReference>
<dbReference type="Pfam" id="PF15446">
    <property type="entry name" value="zf-PHD-like"/>
    <property type="match status" value="1"/>
</dbReference>
<gene>
    <name evidence="9" type="ORF">TAPDE_003451</name>
</gene>
<dbReference type="GO" id="GO:0016887">
    <property type="term" value="F:ATP hydrolysis activity"/>
    <property type="evidence" value="ECO:0007669"/>
    <property type="project" value="TreeGrafter"/>
</dbReference>
<dbReference type="InterPro" id="IPR014001">
    <property type="entry name" value="Helicase_ATP-bd"/>
</dbReference>
<feature type="compositionally biased region" description="Basic and acidic residues" evidence="6">
    <location>
        <begin position="22"/>
        <end position="34"/>
    </location>
</feature>
<dbReference type="CDD" id="cd18793">
    <property type="entry name" value="SF2_C_SNF"/>
    <property type="match status" value="1"/>
</dbReference>
<dbReference type="PROSITE" id="PS51192">
    <property type="entry name" value="HELICASE_ATP_BIND_1"/>
    <property type="match status" value="1"/>
</dbReference>
<dbReference type="InterPro" id="IPR011011">
    <property type="entry name" value="Znf_FYVE_PHD"/>
</dbReference>
<dbReference type="GO" id="GO:0140658">
    <property type="term" value="F:ATP-dependent chromatin remodeler activity"/>
    <property type="evidence" value="ECO:0007669"/>
    <property type="project" value="TreeGrafter"/>
</dbReference>
<evidence type="ECO:0000259" key="8">
    <source>
        <dbReference type="PROSITE" id="PS51194"/>
    </source>
</evidence>
<evidence type="ECO:0000256" key="5">
    <source>
        <dbReference type="ARBA" id="ARBA00023242"/>
    </source>
</evidence>
<feature type="compositionally biased region" description="Acidic residues" evidence="6">
    <location>
        <begin position="97"/>
        <end position="106"/>
    </location>
</feature>
<keyword evidence="2" id="KW-0547">Nucleotide-binding</keyword>
<accession>R4XFJ6</accession>
<keyword evidence="4" id="KW-0067">ATP-binding</keyword>
<dbReference type="Gene3D" id="3.30.40.10">
    <property type="entry name" value="Zinc/RING finger domain, C3HC4 (zinc finger)"/>
    <property type="match status" value="1"/>
</dbReference>
<feature type="compositionally biased region" description="Basic and acidic residues" evidence="6">
    <location>
        <begin position="240"/>
        <end position="255"/>
    </location>
</feature>
<evidence type="ECO:0000256" key="2">
    <source>
        <dbReference type="ARBA" id="ARBA00022741"/>
    </source>
</evidence>
<keyword evidence="10" id="KW-1185">Reference proteome</keyword>
<dbReference type="InterPro" id="IPR000330">
    <property type="entry name" value="SNF2_N"/>
</dbReference>
<dbReference type="PROSITE" id="PS51194">
    <property type="entry name" value="HELICASE_CTER"/>
    <property type="match status" value="1"/>
</dbReference>
<dbReference type="GO" id="GO:0000785">
    <property type="term" value="C:chromatin"/>
    <property type="evidence" value="ECO:0007669"/>
    <property type="project" value="TreeGrafter"/>
</dbReference>
<dbReference type="InterPro" id="IPR013083">
    <property type="entry name" value="Znf_RING/FYVE/PHD"/>
</dbReference>
<feature type="domain" description="Helicase ATP-binding" evidence="7">
    <location>
        <begin position="525"/>
        <end position="696"/>
    </location>
</feature>
<keyword evidence="5" id="KW-0539">Nucleus</keyword>
<dbReference type="InterPro" id="IPR016197">
    <property type="entry name" value="Chromo-like_dom_sf"/>
</dbReference>
<feature type="region of interest" description="Disordered" evidence="6">
    <location>
        <begin position="1311"/>
        <end position="1340"/>
    </location>
</feature>
<sequence>MTDEDEISGFQDPVSPVKKRSTRSERSLANRHVGELLLLDSDADTSDATAKRSTNSASKRSKTSSNPLERVSKHRKISGPPERRSGRAQRTQNYVDTELETDDPVTDSDATSLKGKGAAANVKKREKEIFRTDYDTAWEDRHWDVCETCRHIDSRKLVYCQGCAVGIHQECLGSRNVMKHHITKVDVGDYVLQCRHCVGRGGQKGGNRSYITGKVGPLCLPFASITSHYLEIEESTAMGEEERNNRSKDMERVQNERASLREKLYDPALVMFRCNNCLRPAMYEDLSDPENDPQFDPAQCMDCNGHRNMSIHLILGWRDLVDDKLDTMEVRRKELPADYLREYLVKWFDHPYTKVEWVNASWLHGVATAKKKNFDAKDLEAILHETNVIPEDYNKVDIVLDVLFEDDNSFEDMDFEDEEEAVEAIAKVKLVLVKWQQVQYDDISWDEPPKRDTDSDILESRWTAFQAAYRDWVRGFYVMVDKQHATKSIKISDAPFTVLEKKAQPAELVGGELMPYQMEGLNWLYYQYYLRHPAILADEMGLGKTIQIISFLSVLFTDWAIAPFLIVAPNSTISNWKREFQKWAPDMRVAAFYGEKSAKSVIEDYEIIHKDTSGQPLKVHALITSYNTIETDSALLKRYNWACLIVDEGQRLKNDESILFRILSDFKVNHRILLTGTPLQNNTRELFNLLQFLDPKKMNAVELESHFDIEKQESLTELHAMLQPYFLRRTKVQVLKFLPSKNEVIVPVTMSSLQRELYKTILSKNAELMRHVMSRSSAGKAIQNYNNTSLGNVLQQIRKILSHPFIYGPDIEEKVVDEQQSLLNLTNACAKLQLLKVLLPELKARGHRVLIFCQFIMMLDILEDWMNASAIEHCRIDGNTPTPERQESIDRFNRPGSKVTCFLLSTRAGGVGINLATADTVIIYDADFNPHQDLQAVARAHRIGQKNKVVVFTLVTRNTAEEKILQIGRKKMVLDQLIIENMATKEENVPYQEILSFGAAALFDEEAKNELVYDVPTVNNLIDSSYADLEVKVDDSANGDKSKDSFGFAKVWAGKGLADEELGEADAAEREASDDLWAKILAQRAIEAKAEADRKSAEFSKGRRRNVKDYNEGSAGKALEIAALNKNADDVSSIADPNEADNVSEIDDYSETRITDSSSDADTSSGDEDSFVGNGPKKDPYRKILGADGIADLLRRPTDGELHAEGETMQTEYVEIAKSCKICGKIHLGGQCQIRNIPIEICTLCRTAHFSNSRGAGGRQCPVFSNITDMKAILDDLKKSAEAPELVEQAKAYLRGVIGTISRAEREQKARLARDANTSKGEPTQSPANLQDTTTPAKAMRETALMLDQSVGVNPPTSSKVSPW</sequence>
<evidence type="ECO:0000256" key="4">
    <source>
        <dbReference type="ARBA" id="ARBA00022840"/>
    </source>
</evidence>
<dbReference type="OrthoDB" id="5857104at2759"/>
<proteinExistence type="predicted"/>
<dbReference type="Proteomes" id="UP000013776">
    <property type="component" value="Unassembled WGS sequence"/>
</dbReference>
<dbReference type="Gene3D" id="3.40.50.300">
    <property type="entry name" value="P-loop containing nucleotide triphosphate hydrolases"/>
    <property type="match status" value="1"/>
</dbReference>
<evidence type="ECO:0000256" key="6">
    <source>
        <dbReference type="SAM" id="MobiDB-lite"/>
    </source>
</evidence>
<keyword evidence="3" id="KW-0378">Hydrolase</keyword>
<evidence type="ECO:0000259" key="7">
    <source>
        <dbReference type="PROSITE" id="PS51192"/>
    </source>
</evidence>
<dbReference type="SUPFAM" id="SSF54160">
    <property type="entry name" value="Chromo domain-like"/>
    <property type="match status" value="1"/>
</dbReference>
<dbReference type="GO" id="GO:0042393">
    <property type="term" value="F:histone binding"/>
    <property type="evidence" value="ECO:0007669"/>
    <property type="project" value="TreeGrafter"/>
</dbReference>
<dbReference type="Pfam" id="PF00176">
    <property type="entry name" value="SNF2-rel_dom"/>
    <property type="match status" value="1"/>
</dbReference>
<dbReference type="eggNOG" id="KOG0383">
    <property type="taxonomic scope" value="Eukaryota"/>
</dbReference>
<feature type="region of interest" description="Disordered" evidence="6">
    <location>
        <begin position="1"/>
        <end position="114"/>
    </location>
</feature>
<dbReference type="SMART" id="SM00490">
    <property type="entry name" value="HELICc"/>
    <property type="match status" value="1"/>
</dbReference>
<dbReference type="InterPro" id="IPR038718">
    <property type="entry name" value="SNF2-like_sf"/>
</dbReference>
<evidence type="ECO:0000313" key="10">
    <source>
        <dbReference type="Proteomes" id="UP000013776"/>
    </source>
</evidence>
<dbReference type="InterPro" id="IPR049730">
    <property type="entry name" value="SNF2/RAD54-like_C"/>
</dbReference>
<comment type="caution">
    <text evidence="9">The sequence shown here is derived from an EMBL/GenBank/DDBJ whole genome shotgun (WGS) entry which is preliminary data.</text>
</comment>
<feature type="region of interest" description="Disordered" evidence="6">
    <location>
        <begin position="236"/>
        <end position="255"/>
    </location>
</feature>
<dbReference type="InterPro" id="IPR001650">
    <property type="entry name" value="Helicase_C-like"/>
</dbReference>
<evidence type="ECO:0000313" key="9">
    <source>
        <dbReference type="EMBL" id="CCG83252.1"/>
    </source>
</evidence>
<dbReference type="GO" id="GO:0005634">
    <property type="term" value="C:nucleus"/>
    <property type="evidence" value="ECO:0007669"/>
    <property type="project" value="UniProtKB-SubCell"/>
</dbReference>
<dbReference type="InterPro" id="IPR056616">
    <property type="entry name" value="Chromo_MIT1"/>
</dbReference>
<dbReference type="GO" id="GO:0003682">
    <property type="term" value="F:chromatin binding"/>
    <property type="evidence" value="ECO:0007669"/>
    <property type="project" value="TreeGrafter"/>
</dbReference>
<feature type="compositionally biased region" description="Polar residues" evidence="6">
    <location>
        <begin position="1316"/>
        <end position="1336"/>
    </location>
</feature>
<dbReference type="Pfam" id="PF23615">
    <property type="entry name" value="Chromo_MIT1"/>
    <property type="match status" value="1"/>
</dbReference>
<dbReference type="VEuPathDB" id="FungiDB:TAPDE_003451"/>
<feature type="compositionally biased region" description="Polar residues" evidence="6">
    <location>
        <begin position="51"/>
        <end position="67"/>
    </location>
</feature>
<dbReference type="SUPFAM" id="SSF52540">
    <property type="entry name" value="P-loop containing nucleoside triphosphate hydrolases"/>
    <property type="match status" value="2"/>
</dbReference>
<dbReference type="STRING" id="1097556.R4XFJ6"/>
<dbReference type="PANTHER" id="PTHR45623">
    <property type="entry name" value="CHROMODOMAIN-HELICASE-DNA-BINDING PROTEIN 3-RELATED-RELATED"/>
    <property type="match status" value="1"/>
</dbReference>
<dbReference type="SMART" id="SM00487">
    <property type="entry name" value="DEXDc"/>
    <property type="match status" value="1"/>
</dbReference>
<evidence type="ECO:0000256" key="1">
    <source>
        <dbReference type="ARBA" id="ARBA00004123"/>
    </source>
</evidence>
<dbReference type="Gene3D" id="3.40.50.10810">
    <property type="entry name" value="Tandem AAA-ATPase domain"/>
    <property type="match status" value="1"/>
</dbReference>
<dbReference type="GO" id="GO:0010468">
    <property type="term" value="P:regulation of gene expression"/>
    <property type="evidence" value="ECO:0007669"/>
    <property type="project" value="UniProtKB-ARBA"/>
</dbReference>
<feature type="compositionally biased region" description="Acidic residues" evidence="6">
    <location>
        <begin position="1138"/>
        <end position="1149"/>
    </location>
</feature>
<evidence type="ECO:0000256" key="3">
    <source>
        <dbReference type="ARBA" id="ARBA00022801"/>
    </source>
</evidence>
<dbReference type="PANTHER" id="PTHR45623:SF17">
    <property type="entry name" value="CHROMODOMAIN-HELICASE-DNA-BINDING PROTEIN 3-RELATED"/>
    <property type="match status" value="1"/>
</dbReference>
<feature type="domain" description="Helicase C-terminal" evidence="8">
    <location>
        <begin position="834"/>
        <end position="997"/>
    </location>
</feature>
<dbReference type="Pfam" id="PF00271">
    <property type="entry name" value="Helicase_C"/>
    <property type="match status" value="1"/>
</dbReference>
<dbReference type="GO" id="GO:0003677">
    <property type="term" value="F:DNA binding"/>
    <property type="evidence" value="ECO:0007669"/>
    <property type="project" value="TreeGrafter"/>
</dbReference>
<dbReference type="SUPFAM" id="SSF57903">
    <property type="entry name" value="FYVE/PHD zinc finger"/>
    <property type="match status" value="1"/>
</dbReference>
<feature type="region of interest" description="Disordered" evidence="6">
    <location>
        <begin position="1131"/>
        <end position="1180"/>
    </location>
</feature>
<reference evidence="9 10" key="1">
    <citation type="journal article" date="2013" name="MBio">
        <title>Genome sequencing of the plant pathogen Taphrina deformans, the causal agent of peach leaf curl.</title>
        <authorList>
            <person name="Cisse O.H."/>
            <person name="Almeida J.M.G.C.F."/>
            <person name="Fonseca A."/>
            <person name="Kumar A.A."/>
            <person name="Salojaervi J."/>
            <person name="Overmyer K."/>
            <person name="Hauser P.M."/>
            <person name="Pagni M."/>
        </authorList>
    </citation>
    <scope>NUCLEOTIDE SEQUENCE [LARGE SCALE GENOMIC DNA]</scope>
    <source>
        <strain evidence="10">PYCC 5710 / ATCC 11124 / CBS 356.35 / IMI 108563 / JCM 9778 / NBRC 8474</strain>
    </source>
</reference>
<dbReference type="InterPro" id="IPR027417">
    <property type="entry name" value="P-loop_NTPase"/>
</dbReference>
<dbReference type="Pfam" id="PF18585">
    <property type="entry name" value="zf-CCCH_6"/>
    <property type="match status" value="1"/>
</dbReference>
<dbReference type="EMBL" id="CAHR02000132">
    <property type="protein sequence ID" value="CCG83252.1"/>
    <property type="molecule type" value="Genomic_DNA"/>
</dbReference>
<dbReference type="InterPro" id="IPR041684">
    <property type="entry name" value="Znf-PHD-like"/>
</dbReference>
<comment type="subcellular location">
    <subcellularLocation>
        <location evidence="1">Nucleus</location>
    </subcellularLocation>
</comment>
<name>R4XFJ6_TAPDE</name>